<feature type="transmembrane region" description="Helical" evidence="1">
    <location>
        <begin position="51"/>
        <end position="72"/>
    </location>
</feature>
<protein>
    <submittedName>
        <fullName evidence="2">Uncharacterized protein</fullName>
    </submittedName>
</protein>
<dbReference type="AlphaFoldDB" id="A0A5K7XG45"/>
<evidence type="ECO:0000313" key="2">
    <source>
        <dbReference type="EMBL" id="BBO33246.1"/>
    </source>
</evidence>
<keyword evidence="1" id="KW-0812">Transmembrane</keyword>
<evidence type="ECO:0000256" key="1">
    <source>
        <dbReference type="SAM" id="Phobius"/>
    </source>
</evidence>
<evidence type="ECO:0000313" key="3">
    <source>
        <dbReference type="Proteomes" id="UP000326837"/>
    </source>
</evidence>
<name>A0A5K7XG45_9BACT</name>
<organism evidence="2 3">
    <name type="scientific">Lacipirellula parvula</name>
    <dbReference type="NCBI Taxonomy" id="2650471"/>
    <lineage>
        <taxon>Bacteria</taxon>
        <taxon>Pseudomonadati</taxon>
        <taxon>Planctomycetota</taxon>
        <taxon>Planctomycetia</taxon>
        <taxon>Pirellulales</taxon>
        <taxon>Lacipirellulaceae</taxon>
        <taxon>Lacipirellula</taxon>
    </lineage>
</organism>
<reference evidence="3" key="1">
    <citation type="submission" date="2019-10" db="EMBL/GenBank/DDBJ databases">
        <title>Lacipirellula parvula gen. nov., sp. nov., representing a lineage of planctomycetes widespread in freshwater anoxic habitats, and description of the family Lacipirellulaceae.</title>
        <authorList>
            <person name="Dedysh S.N."/>
            <person name="Kulichevskaya I.S."/>
            <person name="Beletsky A.V."/>
            <person name="Rakitin A.L."/>
            <person name="Mardanov A.V."/>
            <person name="Ivanova A.A."/>
            <person name="Saltykova V.X."/>
            <person name="Rijpstra W.I.C."/>
            <person name="Sinninghe Damste J.S."/>
            <person name="Ravin N.V."/>
        </authorList>
    </citation>
    <scope>NUCLEOTIDE SEQUENCE [LARGE SCALE GENOMIC DNA]</scope>
    <source>
        <strain evidence="3">PX69</strain>
    </source>
</reference>
<gene>
    <name evidence="2" type="ORF">PLANPX_2858</name>
</gene>
<feature type="transmembrane region" description="Helical" evidence="1">
    <location>
        <begin position="21"/>
        <end position="39"/>
    </location>
</feature>
<sequence length="108" mass="11610">MRHTSPQQISSPVQQSPERSLAIATAIACLIAVVCRLLARLISDHHAELDGFIFLAAIFWGYSAVGYFAAVAKQRRQRTANRRWGLAPIRSAIIATLGAGLLGAVVAL</sequence>
<keyword evidence="1" id="KW-1133">Transmembrane helix</keyword>
<proteinExistence type="predicted"/>
<keyword evidence="1" id="KW-0472">Membrane</keyword>
<dbReference type="KEGG" id="lpav:PLANPX_2858"/>
<dbReference type="RefSeq" id="WP_152099063.1">
    <property type="nucleotide sequence ID" value="NZ_AP021861.1"/>
</dbReference>
<feature type="transmembrane region" description="Helical" evidence="1">
    <location>
        <begin position="84"/>
        <end position="107"/>
    </location>
</feature>
<dbReference type="Proteomes" id="UP000326837">
    <property type="component" value="Chromosome"/>
</dbReference>
<dbReference type="EMBL" id="AP021861">
    <property type="protein sequence ID" value="BBO33246.1"/>
    <property type="molecule type" value="Genomic_DNA"/>
</dbReference>
<accession>A0A5K7XG45</accession>
<keyword evidence="3" id="KW-1185">Reference proteome</keyword>